<proteinExistence type="predicted"/>
<evidence type="ECO:0000313" key="3">
    <source>
        <dbReference type="Proteomes" id="UP000185678"/>
    </source>
</evidence>
<gene>
    <name evidence="2" type="ORF">SAMN05421779_102754</name>
</gene>
<keyword evidence="1" id="KW-1133">Transmembrane helix</keyword>
<keyword evidence="3" id="KW-1185">Reference proteome</keyword>
<organism evidence="2 3">
    <name type="scientific">Insolitispirillum peregrinum</name>
    <dbReference type="NCBI Taxonomy" id="80876"/>
    <lineage>
        <taxon>Bacteria</taxon>
        <taxon>Pseudomonadati</taxon>
        <taxon>Pseudomonadota</taxon>
        <taxon>Alphaproteobacteria</taxon>
        <taxon>Rhodospirillales</taxon>
        <taxon>Novispirillaceae</taxon>
        <taxon>Insolitispirillum</taxon>
    </lineage>
</organism>
<evidence type="ECO:0000256" key="1">
    <source>
        <dbReference type="SAM" id="Phobius"/>
    </source>
</evidence>
<name>A0A1N7KFZ9_9PROT</name>
<keyword evidence="1" id="KW-0472">Membrane</keyword>
<feature type="transmembrane region" description="Helical" evidence="1">
    <location>
        <begin position="137"/>
        <end position="157"/>
    </location>
</feature>
<protein>
    <submittedName>
        <fullName evidence="2">Uncharacterized protein</fullName>
    </submittedName>
</protein>
<sequence length="161" mass="17448">MLAVWKERPTQMPMSLETFHDFVDTYGSRLTEWPASVRQDVDQLLLESSEARAVLAAAREVDALLRSVEPVSAPMGLLDRICQAARETQPADDVAPPSSPDASPFLGDFGRRAGLQRRVALGNEGDRAAVAVMRIPGITMVGLANVGLLLTGVIWLLSRPL</sequence>
<keyword evidence="1" id="KW-0812">Transmembrane</keyword>
<dbReference type="AlphaFoldDB" id="A0A1N7KFZ9"/>
<dbReference type="EMBL" id="FTOA01000002">
    <property type="protein sequence ID" value="SIS60394.1"/>
    <property type="molecule type" value="Genomic_DNA"/>
</dbReference>
<dbReference type="Proteomes" id="UP000185678">
    <property type="component" value="Unassembled WGS sequence"/>
</dbReference>
<accession>A0A1N7KFZ9</accession>
<evidence type="ECO:0000313" key="2">
    <source>
        <dbReference type="EMBL" id="SIS60394.1"/>
    </source>
</evidence>
<dbReference type="STRING" id="80876.SAMN05421779_102754"/>
<reference evidence="2 3" key="1">
    <citation type="submission" date="2017-01" db="EMBL/GenBank/DDBJ databases">
        <authorList>
            <person name="Mah S.A."/>
            <person name="Swanson W.J."/>
            <person name="Moy G.W."/>
            <person name="Vacquier V.D."/>
        </authorList>
    </citation>
    <scope>NUCLEOTIDE SEQUENCE [LARGE SCALE GENOMIC DNA]</scope>
    <source>
        <strain evidence="2 3">DSM 11589</strain>
    </source>
</reference>